<accession>A0A6A3P5X5</accession>
<organism evidence="2 3">
    <name type="scientific">Phytophthora rubi</name>
    <dbReference type="NCBI Taxonomy" id="129364"/>
    <lineage>
        <taxon>Eukaryota</taxon>
        <taxon>Sar</taxon>
        <taxon>Stramenopiles</taxon>
        <taxon>Oomycota</taxon>
        <taxon>Peronosporomycetes</taxon>
        <taxon>Peronosporales</taxon>
        <taxon>Peronosporaceae</taxon>
        <taxon>Phytophthora</taxon>
    </lineage>
</organism>
<dbReference type="EMBL" id="QXFV01000130">
    <property type="protein sequence ID" value="KAE9049296.1"/>
    <property type="molecule type" value="Genomic_DNA"/>
</dbReference>
<evidence type="ECO:0000256" key="1">
    <source>
        <dbReference type="SAM" id="MobiDB-lite"/>
    </source>
</evidence>
<comment type="caution">
    <text evidence="2">The sequence shown here is derived from an EMBL/GenBank/DDBJ whole genome shotgun (WGS) entry which is preliminary data.</text>
</comment>
<feature type="region of interest" description="Disordered" evidence="1">
    <location>
        <begin position="83"/>
        <end position="109"/>
    </location>
</feature>
<name>A0A6A3P5X5_9STRA</name>
<dbReference type="Proteomes" id="UP000429607">
    <property type="component" value="Unassembled WGS sequence"/>
</dbReference>
<evidence type="ECO:0000313" key="3">
    <source>
        <dbReference type="Proteomes" id="UP000429607"/>
    </source>
</evidence>
<reference evidence="2 3" key="1">
    <citation type="submission" date="2018-09" db="EMBL/GenBank/DDBJ databases">
        <title>Genomic investigation of the strawberry pathogen Phytophthora fragariae indicates pathogenicity is determined by transcriptional variation in three key races.</title>
        <authorList>
            <person name="Adams T.M."/>
            <person name="Armitage A.D."/>
            <person name="Sobczyk M.K."/>
            <person name="Bates H.J."/>
            <person name="Dunwell J.M."/>
            <person name="Nellist C.F."/>
            <person name="Harrison R.J."/>
        </authorList>
    </citation>
    <scope>NUCLEOTIDE SEQUENCE [LARGE SCALE GENOMIC DNA]</scope>
    <source>
        <strain evidence="2 3">SCRP249</strain>
    </source>
</reference>
<protein>
    <submittedName>
        <fullName evidence="2">Uncharacterized protein</fullName>
    </submittedName>
</protein>
<feature type="compositionally biased region" description="Basic and acidic residues" evidence="1">
    <location>
        <begin position="83"/>
        <end position="100"/>
    </location>
</feature>
<proteinExistence type="predicted"/>
<gene>
    <name evidence="2" type="ORF">PR001_g3446</name>
</gene>
<feature type="compositionally biased region" description="Polar residues" evidence="1">
    <location>
        <begin position="1"/>
        <end position="11"/>
    </location>
</feature>
<feature type="region of interest" description="Disordered" evidence="1">
    <location>
        <begin position="1"/>
        <end position="23"/>
    </location>
</feature>
<evidence type="ECO:0000313" key="2">
    <source>
        <dbReference type="EMBL" id="KAE9049296.1"/>
    </source>
</evidence>
<sequence>MSDLQENLWSTRTEKRKAQTRHTISRKEFQTRKGHRDLMQRATHETSVDSIVPLPVQRERCARISKAHDEEHHRFNLKAVLREKKRSSVTEPHEKSERWRTSSYSAKME</sequence>
<dbReference type="AlphaFoldDB" id="A0A6A3P5X5"/>